<dbReference type="PANTHER" id="PTHR38847">
    <property type="match status" value="1"/>
</dbReference>
<feature type="compositionally biased region" description="Basic residues" evidence="1">
    <location>
        <begin position="51"/>
        <end position="63"/>
    </location>
</feature>
<dbReference type="EMBL" id="BFEA01000159">
    <property type="protein sequence ID" value="GBG72139.1"/>
    <property type="molecule type" value="Genomic_DNA"/>
</dbReference>
<dbReference type="AlphaFoldDB" id="A0A388KQ14"/>
<evidence type="ECO:0000313" key="2">
    <source>
        <dbReference type="EMBL" id="GBG72139.1"/>
    </source>
</evidence>
<dbReference type="Gramene" id="GBG72139">
    <property type="protein sequence ID" value="GBG72139"/>
    <property type="gene ID" value="CBR_g11072"/>
</dbReference>
<dbReference type="Proteomes" id="UP000265515">
    <property type="component" value="Unassembled WGS sequence"/>
</dbReference>
<evidence type="ECO:0000256" key="1">
    <source>
        <dbReference type="SAM" id="MobiDB-lite"/>
    </source>
</evidence>
<feature type="region of interest" description="Disordered" evidence="1">
    <location>
        <begin position="40"/>
        <end position="66"/>
    </location>
</feature>
<organism evidence="2 3">
    <name type="scientific">Chara braunii</name>
    <name type="common">Braun's stonewort</name>
    <dbReference type="NCBI Taxonomy" id="69332"/>
    <lineage>
        <taxon>Eukaryota</taxon>
        <taxon>Viridiplantae</taxon>
        <taxon>Streptophyta</taxon>
        <taxon>Charophyceae</taxon>
        <taxon>Charales</taxon>
        <taxon>Characeae</taxon>
        <taxon>Chara</taxon>
    </lineage>
</organism>
<sequence>MFRTISYFLKPRLRSSNGNDEFMRDREFDVDDGDVVERTFVPPHSSSLGRQGKRRNTYRTRKRGSNESDATYERRCSLEGCEAVLKKTCCKSYGCLSRMKPADVQKCRREFRSVRGKDKQRWWISKLRSFTALRQKKPEVKPIVEMHPVCVTAWCLILGCGRNTYKRHNDDLNDGTVDARHGNDGRPRTTAEYALTWSAFDDIILNESDPMPDQTETGPDLDIRKRVRLPSMYGTKKDVHRSIVHRLEKLGVHNVEAAGPRRLLGPVQVSLGAVKIRKVTVAGSGCPHETPLVSISADNQAVTIPFLEYQVVVPAALKDRQKSCTISIDLDYPAGWTYVASKWTYQGWVELQKGLVAYQSAKYYYQGGQPACERIAKWDALEKPIAGRSYTIQEVCPEGISFSPCGEVRGLNILTRMWIDNKKNYNAEGVIKAEVVDGEVKSWNLFVCHLYWQWCH</sequence>
<gene>
    <name evidence="2" type="ORF">CBR_g11072</name>
</gene>
<dbReference type="PANTHER" id="PTHR38847:SF1">
    <property type="entry name" value="PSEUDOURIDINE SYNTHASE RSUA_RLUA-LIKE DOMAIN-CONTAINING PROTEIN"/>
    <property type="match status" value="1"/>
</dbReference>
<keyword evidence="3" id="KW-1185">Reference proteome</keyword>
<proteinExistence type="predicted"/>
<evidence type="ECO:0000313" key="3">
    <source>
        <dbReference type="Proteomes" id="UP000265515"/>
    </source>
</evidence>
<comment type="caution">
    <text evidence="2">The sequence shown here is derived from an EMBL/GenBank/DDBJ whole genome shotgun (WGS) entry which is preliminary data.</text>
</comment>
<dbReference type="Pfam" id="PF14273">
    <property type="entry name" value="DUF4360"/>
    <property type="match status" value="1"/>
</dbReference>
<reference evidence="2 3" key="1">
    <citation type="journal article" date="2018" name="Cell">
        <title>The Chara Genome: Secondary Complexity and Implications for Plant Terrestrialization.</title>
        <authorList>
            <person name="Nishiyama T."/>
            <person name="Sakayama H."/>
            <person name="Vries J.D."/>
            <person name="Buschmann H."/>
            <person name="Saint-Marcoux D."/>
            <person name="Ullrich K.K."/>
            <person name="Haas F.B."/>
            <person name="Vanderstraeten L."/>
            <person name="Becker D."/>
            <person name="Lang D."/>
            <person name="Vosolsobe S."/>
            <person name="Rombauts S."/>
            <person name="Wilhelmsson P.K.I."/>
            <person name="Janitza P."/>
            <person name="Kern R."/>
            <person name="Heyl A."/>
            <person name="Rumpler F."/>
            <person name="Villalobos L.I.A.C."/>
            <person name="Clay J.M."/>
            <person name="Skokan R."/>
            <person name="Toyoda A."/>
            <person name="Suzuki Y."/>
            <person name="Kagoshima H."/>
            <person name="Schijlen E."/>
            <person name="Tajeshwar N."/>
            <person name="Catarino B."/>
            <person name="Hetherington A.J."/>
            <person name="Saltykova A."/>
            <person name="Bonnot C."/>
            <person name="Breuninger H."/>
            <person name="Symeonidi A."/>
            <person name="Radhakrishnan G.V."/>
            <person name="Van Nieuwerburgh F."/>
            <person name="Deforce D."/>
            <person name="Chang C."/>
            <person name="Karol K.G."/>
            <person name="Hedrich R."/>
            <person name="Ulvskov P."/>
            <person name="Glockner G."/>
            <person name="Delwiche C.F."/>
            <person name="Petrasek J."/>
            <person name="Van de Peer Y."/>
            <person name="Friml J."/>
            <person name="Beilby M."/>
            <person name="Dolan L."/>
            <person name="Kohara Y."/>
            <person name="Sugano S."/>
            <person name="Fujiyama A."/>
            <person name="Delaux P.-M."/>
            <person name="Quint M."/>
            <person name="TheiBen G."/>
            <person name="Hagemann M."/>
            <person name="Harholt J."/>
            <person name="Dunand C."/>
            <person name="Zachgo S."/>
            <person name="Langdale J."/>
            <person name="Maumus F."/>
            <person name="Straeten D.V.D."/>
            <person name="Gould S.B."/>
            <person name="Rensing S.A."/>
        </authorList>
    </citation>
    <scope>NUCLEOTIDE SEQUENCE [LARGE SCALE GENOMIC DNA]</scope>
    <source>
        <strain evidence="2 3">S276</strain>
    </source>
</reference>
<protein>
    <submittedName>
        <fullName evidence="2">Uncharacterized protein</fullName>
    </submittedName>
</protein>
<name>A0A388KQ14_CHABU</name>
<accession>A0A388KQ14</accession>
<dbReference type="InterPro" id="IPR025649">
    <property type="entry name" value="DUF4360"/>
</dbReference>